<evidence type="ECO:0000313" key="1">
    <source>
        <dbReference type="EMBL" id="SBT10417.1"/>
    </source>
</evidence>
<dbReference type="RefSeq" id="WP_186412005.1">
    <property type="nucleotide sequence ID" value="NZ_FLQY01000347.1"/>
</dbReference>
<keyword evidence="2" id="KW-1185">Reference proteome</keyword>
<gene>
    <name evidence="1" type="ORF">PROAA_460031</name>
</gene>
<evidence type="ECO:0000313" key="2">
    <source>
        <dbReference type="Proteomes" id="UP000199600"/>
    </source>
</evidence>
<reference evidence="1 2" key="1">
    <citation type="submission" date="2016-06" db="EMBL/GenBank/DDBJ databases">
        <authorList>
            <person name="Kjaerup R.B."/>
            <person name="Dalgaard T.S."/>
            <person name="Juul-Madsen H.R."/>
        </authorList>
    </citation>
    <scope>NUCLEOTIDE SEQUENCE [LARGE SCALE GENOMIC DNA]</scope>
    <source>
        <strain evidence="1">2</strain>
    </source>
</reference>
<dbReference type="Proteomes" id="UP000199600">
    <property type="component" value="Unassembled WGS sequence"/>
</dbReference>
<organism evidence="1 2">
    <name type="scientific">Candidatus Propionivibrio aalborgensis</name>
    <dbReference type="NCBI Taxonomy" id="1860101"/>
    <lineage>
        <taxon>Bacteria</taxon>
        <taxon>Pseudomonadati</taxon>
        <taxon>Pseudomonadota</taxon>
        <taxon>Betaproteobacteria</taxon>
        <taxon>Rhodocyclales</taxon>
        <taxon>Rhodocyclaceae</taxon>
        <taxon>Propionivibrio</taxon>
    </lineage>
</organism>
<name>A0A1A8Y0C8_9RHOO</name>
<accession>A0A1A8Y0C8</accession>
<dbReference type="AlphaFoldDB" id="A0A1A8Y0C8"/>
<protein>
    <submittedName>
        <fullName evidence="1">Uncharacterized protein</fullName>
    </submittedName>
</protein>
<dbReference type="EMBL" id="FLQY01000347">
    <property type="protein sequence ID" value="SBT10417.1"/>
    <property type="molecule type" value="Genomic_DNA"/>
</dbReference>
<sequence>MDSRKHDEHGNRCSCRLLAEAVGCNPKTIRFAYCQAVLWKHWVVECNHGGHDLPAKPDSRGKWHDIQPTIRAILIKNK</sequence>
<proteinExistence type="predicted"/>